<evidence type="ECO:0000256" key="2">
    <source>
        <dbReference type="SAM" id="MobiDB-lite"/>
    </source>
</evidence>
<reference evidence="5" key="1">
    <citation type="submission" date="2021-01" db="EMBL/GenBank/DDBJ databases">
        <authorList>
            <person name="Corre E."/>
            <person name="Pelletier E."/>
            <person name="Niang G."/>
            <person name="Scheremetjew M."/>
            <person name="Finn R."/>
            <person name="Kale V."/>
            <person name="Holt S."/>
            <person name="Cochrane G."/>
            <person name="Meng A."/>
            <person name="Brown T."/>
            <person name="Cohen L."/>
        </authorList>
    </citation>
    <scope>NUCLEOTIDE SEQUENCE</scope>
    <source>
        <strain evidence="5">Pop2</strain>
    </source>
</reference>
<feature type="compositionally biased region" description="Basic and acidic residues" evidence="2">
    <location>
        <begin position="538"/>
        <end position="553"/>
    </location>
</feature>
<protein>
    <recommendedName>
        <fullName evidence="6">Phosphatidylinositol-3,4,5-trisphosphate 3-phosphatase</fullName>
    </recommendedName>
</protein>
<dbReference type="InterPro" id="IPR035892">
    <property type="entry name" value="C2_domain_sf"/>
</dbReference>
<keyword evidence="1" id="KW-0378">Hydrolase</keyword>
<evidence type="ECO:0000259" key="3">
    <source>
        <dbReference type="PROSITE" id="PS51181"/>
    </source>
</evidence>
<evidence type="ECO:0000259" key="4">
    <source>
        <dbReference type="PROSITE" id="PS51182"/>
    </source>
</evidence>
<dbReference type="AlphaFoldDB" id="A0A7S1ZU72"/>
<sequence>MWGSLLSSLEKAGDALTDRATAHVAHHRNQEQPDQQQQQESSIQTTESNEDQNTEGNNNNPLQNWRERFTDEKKREELTSTLITSWKNVESFSKRAVDAARDAAERERIRIQLQLNKRNAQIGDPNLPLDVEALKDAEVVYITDRIITTSHPSLQSATDGDITPDRKLNAVAHLLQRRHGGRYMVWNMSELEYDYSVLDDQVLTYQFPGSPSPPLGLLLKLLLSIESWLKADQRNVAVLHCLTGRGRTSTVLAAFLCWTNEAGFNDPNIALEYIAHCRRTTVENLTIPSQRRYVSYFSNMLDGVRPSQPPLLLKRIIMSEAPKFGKRPPSSSTEQDNDSANSDKKSELGCAPYLQIFKAGKLVFTTAASMNYSQSKEELPFCTPTDGPISFPIETVVQGDILIRCRHLTRKGQRVSMFRAAFHTGYIPPKVLRLTKAQLDGACNDNKFKDDFFLDMIFEACDASMASKHLLSGDDPDLEIEENKTEMHNEAASRRATGTVSNESKPGQPITASAYDSMLHRDSRFWDVIAERRKKNMRLKDEGSKSSEKKSNDDNSVGLSPFSGPTIGRRRDFASMSGKFGSSDKESSSSDKSKKSSSNAPANKSSKAPSAIDAFSIGGEFDFMENDENDDDNNVSGEFAKDATASEDNAPKATIVAIPPSPTPPPKPKRDSLMEALMALDDDNNAAEEAEEIVFEANEGEEDDGDSTDKKGAEQSKEGQDATSVEKKDESESSADEKGSADASEAKSTGDTTATTTKETAEQNKDTTEVPADIVKDVLANLDLEDIEGDDVDLADGLAEDDNVDVGADGADEDVNFEDYDDDDEDLEDLENFLTKATAK</sequence>
<feature type="region of interest" description="Disordered" evidence="2">
    <location>
        <begin position="487"/>
        <end position="514"/>
    </location>
</feature>
<name>A0A7S1ZU72_9STRA</name>
<dbReference type="InterPro" id="IPR051281">
    <property type="entry name" value="Dual-spec_lipid-protein_phosph"/>
</dbReference>
<dbReference type="GO" id="GO:0016314">
    <property type="term" value="F:phosphatidylinositol-3,4,5-trisphosphate 3-phosphatase activity"/>
    <property type="evidence" value="ECO:0007669"/>
    <property type="project" value="TreeGrafter"/>
</dbReference>
<dbReference type="Pfam" id="PF10409">
    <property type="entry name" value="PTEN_C2"/>
    <property type="match status" value="1"/>
</dbReference>
<feature type="compositionally biased region" description="Basic and acidic residues" evidence="2">
    <location>
        <begin position="759"/>
        <end position="768"/>
    </location>
</feature>
<evidence type="ECO:0000256" key="1">
    <source>
        <dbReference type="ARBA" id="ARBA00022801"/>
    </source>
</evidence>
<dbReference type="Gene3D" id="3.90.190.10">
    <property type="entry name" value="Protein tyrosine phosphatase superfamily"/>
    <property type="match status" value="1"/>
</dbReference>
<feature type="region of interest" description="Disordered" evidence="2">
    <location>
        <begin position="19"/>
        <end position="65"/>
    </location>
</feature>
<dbReference type="CDD" id="cd14497">
    <property type="entry name" value="PTP_PTEN-like"/>
    <property type="match status" value="1"/>
</dbReference>
<dbReference type="InterPro" id="IPR029023">
    <property type="entry name" value="Tensin_phosphatase"/>
</dbReference>
<dbReference type="EMBL" id="HBGN01031851">
    <property type="protein sequence ID" value="CAD9348708.1"/>
    <property type="molecule type" value="Transcribed_RNA"/>
</dbReference>
<feature type="compositionally biased region" description="Basic and acidic residues" evidence="2">
    <location>
        <begin position="582"/>
        <end position="594"/>
    </location>
</feature>
<gene>
    <name evidence="5" type="ORF">DBRI1063_LOCUS20561</name>
</gene>
<organism evidence="5">
    <name type="scientific">Ditylum brightwellii</name>
    <dbReference type="NCBI Taxonomy" id="49249"/>
    <lineage>
        <taxon>Eukaryota</taxon>
        <taxon>Sar</taxon>
        <taxon>Stramenopiles</taxon>
        <taxon>Ochrophyta</taxon>
        <taxon>Bacillariophyta</taxon>
        <taxon>Mediophyceae</taxon>
        <taxon>Lithodesmiophycidae</taxon>
        <taxon>Lithodesmiales</taxon>
        <taxon>Lithodesmiaceae</taxon>
        <taxon>Ditylum</taxon>
    </lineage>
</organism>
<feature type="compositionally biased region" description="Acidic residues" evidence="2">
    <location>
        <begin position="680"/>
        <end position="706"/>
    </location>
</feature>
<dbReference type="SUPFAM" id="SSF52799">
    <property type="entry name" value="(Phosphotyrosine protein) phosphatases II"/>
    <property type="match status" value="1"/>
</dbReference>
<feature type="compositionally biased region" description="Low complexity" evidence="2">
    <location>
        <begin position="32"/>
        <end position="47"/>
    </location>
</feature>
<feature type="region of interest" description="Disordered" evidence="2">
    <location>
        <begin position="801"/>
        <end position="825"/>
    </location>
</feature>
<feature type="compositionally biased region" description="Polar residues" evidence="2">
    <location>
        <begin position="496"/>
        <end position="505"/>
    </location>
</feature>
<evidence type="ECO:0008006" key="6">
    <source>
        <dbReference type="Google" id="ProtNLM"/>
    </source>
</evidence>
<dbReference type="PANTHER" id="PTHR12305">
    <property type="entry name" value="PHOSPHATASE WITH HOMOLOGY TO TENSIN"/>
    <property type="match status" value="1"/>
</dbReference>
<evidence type="ECO:0000313" key="5">
    <source>
        <dbReference type="EMBL" id="CAD9348708.1"/>
    </source>
</evidence>
<dbReference type="InterPro" id="IPR029021">
    <property type="entry name" value="Prot-tyrosine_phosphatase-like"/>
</dbReference>
<dbReference type="InterPro" id="IPR014020">
    <property type="entry name" value="Tensin_C2-dom"/>
</dbReference>
<proteinExistence type="predicted"/>
<feature type="compositionally biased region" description="Basic and acidic residues" evidence="2">
    <location>
        <begin position="707"/>
        <end position="740"/>
    </location>
</feature>
<feature type="region of interest" description="Disordered" evidence="2">
    <location>
        <begin position="536"/>
        <end position="773"/>
    </location>
</feature>
<feature type="compositionally biased region" description="Polar residues" evidence="2">
    <location>
        <begin position="329"/>
        <end position="340"/>
    </location>
</feature>
<dbReference type="PROSITE" id="PS51181">
    <property type="entry name" value="PPASE_TENSIN"/>
    <property type="match status" value="1"/>
</dbReference>
<dbReference type="PANTHER" id="PTHR12305:SF94">
    <property type="entry name" value="PHOSPHATIDYLINOSITOL-3,4,5-TRISPHOSPHATE 3-PHOSPHATASE"/>
    <property type="match status" value="1"/>
</dbReference>
<dbReference type="SMART" id="SM01326">
    <property type="entry name" value="PTEN_C2"/>
    <property type="match status" value="1"/>
</dbReference>
<feature type="region of interest" description="Disordered" evidence="2">
    <location>
        <begin position="322"/>
        <end position="344"/>
    </location>
</feature>
<accession>A0A7S1ZU72</accession>
<feature type="domain" description="Phosphatase tensin-type" evidence="3">
    <location>
        <begin position="128"/>
        <end position="304"/>
    </location>
</feature>
<feature type="compositionally biased region" description="Low complexity" evidence="2">
    <location>
        <begin position="596"/>
        <end position="611"/>
    </location>
</feature>
<feature type="compositionally biased region" description="Acidic residues" evidence="2">
    <location>
        <begin position="622"/>
        <end position="633"/>
    </location>
</feature>
<feature type="domain" description="C2 tensin-type" evidence="4">
    <location>
        <begin position="308"/>
        <end position="461"/>
    </location>
</feature>
<dbReference type="PROSITE" id="PS51182">
    <property type="entry name" value="C2_TENSIN"/>
    <property type="match status" value="1"/>
</dbReference>
<dbReference type="Gene3D" id="2.60.40.1110">
    <property type="match status" value="1"/>
</dbReference>
<dbReference type="GO" id="GO:0005829">
    <property type="term" value="C:cytosol"/>
    <property type="evidence" value="ECO:0007669"/>
    <property type="project" value="TreeGrafter"/>
</dbReference>
<dbReference type="PROSITE" id="PS00383">
    <property type="entry name" value="TYR_PHOSPHATASE_1"/>
    <property type="match status" value="1"/>
</dbReference>
<dbReference type="SUPFAM" id="SSF49562">
    <property type="entry name" value="C2 domain (Calcium/lipid-binding domain, CaLB)"/>
    <property type="match status" value="1"/>
</dbReference>
<feature type="compositionally biased region" description="Low complexity" evidence="2">
    <location>
        <begin position="741"/>
        <end position="758"/>
    </location>
</feature>
<dbReference type="InterPro" id="IPR016130">
    <property type="entry name" value="Tyr_Pase_AS"/>
</dbReference>